<dbReference type="EMBL" id="GGEC01057014">
    <property type="protein sequence ID" value="MBX37498.1"/>
    <property type="molecule type" value="Transcribed_RNA"/>
</dbReference>
<dbReference type="AlphaFoldDB" id="A0A2P2N4W3"/>
<proteinExistence type="predicted"/>
<organism evidence="1">
    <name type="scientific">Rhizophora mucronata</name>
    <name type="common">Asiatic mangrove</name>
    <dbReference type="NCBI Taxonomy" id="61149"/>
    <lineage>
        <taxon>Eukaryota</taxon>
        <taxon>Viridiplantae</taxon>
        <taxon>Streptophyta</taxon>
        <taxon>Embryophyta</taxon>
        <taxon>Tracheophyta</taxon>
        <taxon>Spermatophyta</taxon>
        <taxon>Magnoliopsida</taxon>
        <taxon>eudicotyledons</taxon>
        <taxon>Gunneridae</taxon>
        <taxon>Pentapetalae</taxon>
        <taxon>rosids</taxon>
        <taxon>fabids</taxon>
        <taxon>Malpighiales</taxon>
        <taxon>Rhizophoraceae</taxon>
        <taxon>Rhizophora</taxon>
    </lineage>
</organism>
<reference evidence="1" key="1">
    <citation type="submission" date="2018-02" db="EMBL/GenBank/DDBJ databases">
        <title>Rhizophora mucronata_Transcriptome.</title>
        <authorList>
            <person name="Meera S.P."/>
            <person name="Sreeshan A."/>
            <person name="Augustine A."/>
        </authorList>
    </citation>
    <scope>NUCLEOTIDE SEQUENCE</scope>
    <source>
        <tissue evidence="1">Leaf</tissue>
    </source>
</reference>
<protein>
    <submittedName>
        <fullName evidence="1">Uncharacterized protein</fullName>
    </submittedName>
</protein>
<sequence length="26" mass="2889">MLQATLEGTINQLRNINDSCLQDKVA</sequence>
<accession>A0A2P2N4W3</accession>
<name>A0A2P2N4W3_RHIMU</name>
<evidence type="ECO:0000313" key="1">
    <source>
        <dbReference type="EMBL" id="MBX37498.1"/>
    </source>
</evidence>